<feature type="compositionally biased region" description="Acidic residues" evidence="7">
    <location>
        <begin position="9"/>
        <end position="23"/>
    </location>
</feature>
<dbReference type="InterPro" id="IPR014284">
    <property type="entry name" value="RNA_pol_sigma-70_dom"/>
</dbReference>
<proteinExistence type="inferred from homology"/>
<comment type="caution">
    <text evidence="10">The sequence shown here is derived from an EMBL/GenBank/DDBJ whole genome shotgun (WGS) entry which is preliminary data.</text>
</comment>
<evidence type="ECO:0000313" key="11">
    <source>
        <dbReference type="Proteomes" id="UP000004956"/>
    </source>
</evidence>
<dbReference type="InterPro" id="IPR007631">
    <property type="entry name" value="RNA_pol_sigma_70_non-ess"/>
</dbReference>
<dbReference type="Pfam" id="PF03979">
    <property type="entry name" value="Sigma70_r1_1"/>
    <property type="match status" value="1"/>
</dbReference>
<sequence length="643" mass="72111">MKKKRQDDFADDAALNDDDDMESQAESAEVDAWQEGREVDVPEEGAVSRNGYGALVRLGRARGWVTLSDVNDHLPESALRTTEHLQEVTEQLGRLGIQVFETPPDEDDILINGMMGDSEDVDDDDAAVMLTPEESAGLSKDPLRAYLRGVGSHKLLTRAGEIEVAKSIEQFTGKLVAAMVQYPIAVEEILRVGETLRDENTPVDTIVDGFLDGMVDAEGEPLSDQDDNATDIGAAAMTTEQLEALRSRVLEMFDRCRIYLDIVKETYGDPDREKEYRTALTAMSKELGSVRFSVKLVTQISEHINTHMNGVNDTLKHMRSFLVDRCHYSQKEAVQILTRNVTDKNLFPRLAEQDTYAALNVARHMAILQEEQAKLVAAEKAGFLSLDEQRDLGRAMKLAQANLMQAKAKMIEANLRLVISIAKGYVNRGLAMTDLIQEGNLGLMKAVDKFEYRRGYKFSTYATWWVRQSVTRAVADFGNTIRIPVHMTESYNKLRRQKQKFLQQNGRQPTEQELADLAGLPLAKVVLLTQAMRGVESIDAPIGDEEDATKLDFVRGDEADDPGIAFQDRSMIDCVKKSLDELSPREAQVLRLRYGIGTNQDHTLEEVGRTLGLTRERVRQIESAAIRKLRGPEFQERLRDYLG</sequence>
<keyword evidence="2 6" id="KW-0805">Transcription regulation</keyword>
<dbReference type="InterPro" id="IPR007127">
    <property type="entry name" value="RNA_pol_sigma_70_r1_1"/>
</dbReference>
<dbReference type="PANTHER" id="PTHR30603">
    <property type="entry name" value="RNA POLYMERASE SIGMA FACTOR RPO"/>
    <property type="match status" value="1"/>
</dbReference>
<dbReference type="Pfam" id="PF00140">
    <property type="entry name" value="Sigma70_r1_2"/>
    <property type="match status" value="1"/>
</dbReference>
<evidence type="ECO:0000256" key="5">
    <source>
        <dbReference type="ARBA" id="ARBA00023163"/>
    </source>
</evidence>
<comment type="similarity">
    <text evidence="1 6">Belongs to the sigma-70 factor family.</text>
</comment>
<dbReference type="GO" id="GO:0003677">
    <property type="term" value="F:DNA binding"/>
    <property type="evidence" value="ECO:0007669"/>
    <property type="project" value="UniProtKB-KW"/>
</dbReference>
<dbReference type="NCBIfam" id="TIGR02937">
    <property type="entry name" value="sigma70-ECF"/>
    <property type="match status" value="1"/>
</dbReference>
<dbReference type="AlphaFoldDB" id="H3KGL4"/>
<dbReference type="InterPro" id="IPR007624">
    <property type="entry name" value="RNA_pol_sigma70_r3"/>
</dbReference>
<dbReference type="PRINTS" id="PR00046">
    <property type="entry name" value="SIGMA70FCT"/>
</dbReference>
<dbReference type="InterPro" id="IPR007630">
    <property type="entry name" value="RNA_pol_sigma70_r4"/>
</dbReference>
<dbReference type="Gene3D" id="1.10.601.10">
    <property type="entry name" value="RNA Polymerase Primary Sigma Factor"/>
    <property type="match status" value="1"/>
</dbReference>
<dbReference type="STRING" id="762967.HMPREF9440_01896"/>
<evidence type="ECO:0000256" key="7">
    <source>
        <dbReference type="SAM" id="MobiDB-lite"/>
    </source>
</evidence>
<dbReference type="OrthoDB" id="9809557at2"/>
<dbReference type="InterPro" id="IPR042189">
    <property type="entry name" value="RNA_pol_sigma_70_r1_1_sf"/>
</dbReference>
<gene>
    <name evidence="10" type="ORF">HMPREF9440_01896</name>
</gene>
<evidence type="ECO:0000259" key="8">
    <source>
        <dbReference type="PROSITE" id="PS00715"/>
    </source>
</evidence>
<name>H3KGL4_9BURK</name>
<dbReference type="PATRIC" id="fig|762967.3.peg.1495"/>
<evidence type="ECO:0000313" key="10">
    <source>
        <dbReference type="EMBL" id="EHY30753.1"/>
    </source>
</evidence>
<evidence type="ECO:0000256" key="3">
    <source>
        <dbReference type="ARBA" id="ARBA00023082"/>
    </source>
</evidence>
<dbReference type="Pfam" id="PF04539">
    <property type="entry name" value="Sigma70_r3"/>
    <property type="match status" value="1"/>
</dbReference>
<evidence type="ECO:0000259" key="9">
    <source>
        <dbReference type="PROSITE" id="PS00716"/>
    </source>
</evidence>
<accession>H3KGL4</accession>
<dbReference type="InterPro" id="IPR013324">
    <property type="entry name" value="RNA_pol_sigma_r3/r4-like"/>
</dbReference>
<dbReference type="PANTHER" id="PTHR30603:SF60">
    <property type="entry name" value="RNA POLYMERASE SIGMA FACTOR RPOD"/>
    <property type="match status" value="1"/>
</dbReference>
<dbReference type="Pfam" id="PF04545">
    <property type="entry name" value="Sigma70_r4"/>
    <property type="match status" value="1"/>
</dbReference>
<organism evidence="10 11">
    <name type="scientific">Sutterella parvirubra YIT 11816</name>
    <dbReference type="NCBI Taxonomy" id="762967"/>
    <lineage>
        <taxon>Bacteria</taxon>
        <taxon>Pseudomonadati</taxon>
        <taxon>Pseudomonadota</taxon>
        <taxon>Betaproteobacteria</taxon>
        <taxon>Burkholderiales</taxon>
        <taxon>Sutterellaceae</taxon>
        <taxon>Sutterella</taxon>
    </lineage>
</organism>
<dbReference type="PROSITE" id="PS00716">
    <property type="entry name" value="SIGMA70_2"/>
    <property type="match status" value="1"/>
</dbReference>
<dbReference type="Proteomes" id="UP000004956">
    <property type="component" value="Unassembled WGS sequence"/>
</dbReference>
<dbReference type="InterPro" id="IPR009042">
    <property type="entry name" value="RNA_pol_sigma70_r1_2"/>
</dbReference>
<dbReference type="GO" id="GO:0016987">
    <property type="term" value="F:sigma factor activity"/>
    <property type="evidence" value="ECO:0007669"/>
    <property type="project" value="UniProtKB-KW"/>
</dbReference>
<keyword evidence="5 6" id="KW-0804">Transcription</keyword>
<dbReference type="InterPro" id="IPR000943">
    <property type="entry name" value="RNA_pol_sigma70"/>
</dbReference>
<dbReference type="SUPFAM" id="SSF88659">
    <property type="entry name" value="Sigma3 and sigma4 domains of RNA polymerase sigma factors"/>
    <property type="match status" value="2"/>
</dbReference>
<keyword evidence="4 6" id="KW-0238">DNA-binding</keyword>
<evidence type="ECO:0000256" key="1">
    <source>
        <dbReference type="ARBA" id="ARBA00007788"/>
    </source>
</evidence>
<feature type="domain" description="RNA polymerase sigma-70" evidence="9">
    <location>
        <begin position="603"/>
        <end position="629"/>
    </location>
</feature>
<dbReference type="RefSeq" id="WP_008543055.1">
    <property type="nucleotide sequence ID" value="NZ_JH605000.1"/>
</dbReference>
<dbReference type="Gene3D" id="1.10.220.120">
    <property type="entry name" value="Sigma-70 factor, region 1.1"/>
    <property type="match status" value="1"/>
</dbReference>
<feature type="region of interest" description="Disordered" evidence="7">
    <location>
        <begin position="1"/>
        <end position="44"/>
    </location>
</feature>
<dbReference type="Pfam" id="PF04546">
    <property type="entry name" value="Sigma70_ner"/>
    <property type="match status" value="1"/>
</dbReference>
<dbReference type="EMBL" id="AFBQ01000283">
    <property type="protein sequence ID" value="EHY30753.1"/>
    <property type="molecule type" value="Genomic_DNA"/>
</dbReference>
<evidence type="ECO:0000256" key="4">
    <source>
        <dbReference type="ARBA" id="ARBA00023125"/>
    </source>
</evidence>
<dbReference type="InterPro" id="IPR036388">
    <property type="entry name" value="WH-like_DNA-bd_sf"/>
</dbReference>
<dbReference type="Pfam" id="PF04542">
    <property type="entry name" value="Sigma70_r2"/>
    <property type="match status" value="1"/>
</dbReference>
<protein>
    <recommendedName>
        <fullName evidence="6">RNA polymerase sigma factor</fullName>
    </recommendedName>
</protein>
<dbReference type="HOGENOM" id="CLU_014793_7_0_4"/>
<dbReference type="CDD" id="cd06171">
    <property type="entry name" value="Sigma70_r4"/>
    <property type="match status" value="1"/>
</dbReference>
<keyword evidence="11" id="KW-1185">Reference proteome</keyword>
<dbReference type="InterPro" id="IPR013325">
    <property type="entry name" value="RNA_pol_sigma_r2"/>
</dbReference>
<evidence type="ECO:0000256" key="2">
    <source>
        <dbReference type="ARBA" id="ARBA00023015"/>
    </source>
</evidence>
<keyword evidence="3 6" id="KW-0731">Sigma factor</keyword>
<dbReference type="PROSITE" id="PS00715">
    <property type="entry name" value="SIGMA70_1"/>
    <property type="match status" value="1"/>
</dbReference>
<dbReference type="Gene3D" id="1.10.10.10">
    <property type="entry name" value="Winged helix-like DNA-binding domain superfamily/Winged helix DNA-binding domain"/>
    <property type="match status" value="2"/>
</dbReference>
<feature type="domain" description="RNA polymerase sigma-70" evidence="8">
    <location>
        <begin position="434"/>
        <end position="447"/>
    </location>
</feature>
<dbReference type="SUPFAM" id="SSF88946">
    <property type="entry name" value="Sigma2 domain of RNA polymerase sigma factors"/>
    <property type="match status" value="1"/>
</dbReference>
<reference evidence="10 11" key="1">
    <citation type="submission" date="2011-11" db="EMBL/GenBank/DDBJ databases">
        <authorList>
            <person name="Weinstock G."/>
            <person name="Sodergren E."/>
            <person name="Clifton S."/>
            <person name="Fulton L."/>
            <person name="Fulton B."/>
            <person name="Courtney L."/>
            <person name="Fronick C."/>
            <person name="Harrison M."/>
            <person name="Strong C."/>
            <person name="Farmer C."/>
            <person name="Delahaunty K."/>
            <person name="Markovic C."/>
            <person name="Hall O."/>
            <person name="Minx P."/>
            <person name="Tomlinson C."/>
            <person name="Mitreva M."/>
            <person name="Hou S."/>
            <person name="Chen J."/>
            <person name="Wollam A."/>
            <person name="Pepin K.H."/>
            <person name="Johnson M."/>
            <person name="Bhonagiri V."/>
            <person name="Zhang X."/>
            <person name="Suruliraj S."/>
            <person name="Warren W."/>
            <person name="Chinwalla A."/>
            <person name="Mardis E.R."/>
            <person name="Wilson R.K."/>
        </authorList>
    </citation>
    <scope>NUCLEOTIDE SEQUENCE [LARGE SCALE GENOMIC DNA]</scope>
    <source>
        <strain evidence="10 11">YIT 11816</strain>
    </source>
</reference>
<dbReference type="GO" id="GO:0006352">
    <property type="term" value="P:DNA-templated transcription initiation"/>
    <property type="evidence" value="ECO:0007669"/>
    <property type="project" value="InterPro"/>
</dbReference>
<dbReference type="InterPro" id="IPR050239">
    <property type="entry name" value="Sigma-70_RNA_pol_init_factors"/>
</dbReference>
<dbReference type="InterPro" id="IPR007627">
    <property type="entry name" value="RNA_pol_sigma70_r2"/>
</dbReference>
<comment type="function">
    <text evidence="6">Sigma factors are initiation factors that promote the attachment of RNA polymerase to specific initiation sites and are then released.</text>
</comment>
<evidence type="ECO:0000256" key="6">
    <source>
        <dbReference type="RuleBase" id="RU362124"/>
    </source>
</evidence>